<dbReference type="InterPro" id="IPR017512">
    <property type="entry name" value="PQQ_MeOH/EtOH_DH"/>
</dbReference>
<evidence type="ECO:0000256" key="4">
    <source>
        <dbReference type="ARBA" id="ARBA00022729"/>
    </source>
</evidence>
<evidence type="ECO:0000256" key="1">
    <source>
        <dbReference type="ARBA" id="ARBA00008156"/>
    </source>
</evidence>
<dbReference type="Pfam" id="PF13442">
    <property type="entry name" value="Cytochrome_CBB3"/>
    <property type="match status" value="1"/>
</dbReference>
<dbReference type="AlphaFoldDB" id="A0A7W4ICR0"/>
<evidence type="ECO:0000256" key="12">
    <source>
        <dbReference type="PIRSR" id="PIRSR617512-3"/>
    </source>
</evidence>
<feature type="binding site" evidence="11">
    <location>
        <position position="86"/>
    </location>
    <ligand>
        <name>pyrroloquinoline quinone</name>
        <dbReference type="ChEBI" id="CHEBI:58442"/>
    </ligand>
</feature>
<protein>
    <submittedName>
        <fullName evidence="17">PQQ-dependent dehydrogenase, methanol/ethanol family</fullName>
        <ecNumber evidence="17">1.1.2.-</ecNumber>
    </submittedName>
</protein>
<evidence type="ECO:0000256" key="15">
    <source>
        <dbReference type="SAM" id="SignalP"/>
    </source>
</evidence>
<evidence type="ECO:0000256" key="6">
    <source>
        <dbReference type="ARBA" id="ARBA00022891"/>
    </source>
</evidence>
<organism evidence="17 18">
    <name type="scientific">Gluconacetobacter sacchari</name>
    <dbReference type="NCBI Taxonomy" id="92759"/>
    <lineage>
        <taxon>Bacteria</taxon>
        <taxon>Pseudomonadati</taxon>
        <taxon>Pseudomonadota</taxon>
        <taxon>Alphaproteobacteria</taxon>
        <taxon>Acetobacterales</taxon>
        <taxon>Acetobacteraceae</taxon>
        <taxon>Gluconacetobacter</taxon>
    </lineage>
</organism>
<dbReference type="EMBL" id="JABEQJ010000011">
    <property type="protein sequence ID" value="MBB2160486.1"/>
    <property type="molecule type" value="Genomic_DNA"/>
</dbReference>
<evidence type="ECO:0000256" key="8">
    <source>
        <dbReference type="ARBA" id="ARBA00023004"/>
    </source>
</evidence>
<evidence type="ECO:0000313" key="17">
    <source>
        <dbReference type="EMBL" id="MBB2160486.1"/>
    </source>
</evidence>
<evidence type="ECO:0000259" key="16">
    <source>
        <dbReference type="PROSITE" id="PS51007"/>
    </source>
</evidence>
<dbReference type="CDD" id="cd10279">
    <property type="entry name" value="PQQ_ADH_II"/>
    <property type="match status" value="1"/>
</dbReference>
<evidence type="ECO:0000256" key="5">
    <source>
        <dbReference type="ARBA" id="ARBA00022837"/>
    </source>
</evidence>
<keyword evidence="8 12" id="KW-0408">Iron</keyword>
<dbReference type="GO" id="GO:0020037">
    <property type="term" value="F:heme binding"/>
    <property type="evidence" value="ECO:0007669"/>
    <property type="project" value="InterPro"/>
</dbReference>
<dbReference type="InterPro" id="IPR009056">
    <property type="entry name" value="Cyt_c-like_dom"/>
</dbReference>
<dbReference type="InterPro" id="IPR002372">
    <property type="entry name" value="PQQ_rpt_dom"/>
</dbReference>
<feature type="binding site" evidence="11">
    <location>
        <position position="138"/>
    </location>
    <ligand>
        <name>pyrroloquinoline quinone</name>
        <dbReference type="ChEBI" id="CHEBI:58442"/>
    </ligand>
</feature>
<feature type="binding site" evidence="12">
    <location>
        <position position="206"/>
    </location>
    <ligand>
        <name>Ca(2+)</name>
        <dbReference type="ChEBI" id="CHEBI:29108"/>
    </ligand>
</feature>
<dbReference type="InterPro" id="IPR001479">
    <property type="entry name" value="Quinoprotein_DH_CS"/>
</dbReference>
<feature type="binding site" description="axial binding residue" evidence="12">
    <location>
        <position position="678"/>
    </location>
    <ligand>
        <name>heme c</name>
        <dbReference type="ChEBI" id="CHEBI:61717"/>
    </ligand>
    <ligandPart>
        <name>Fe</name>
        <dbReference type="ChEBI" id="CHEBI:18248"/>
    </ligandPart>
</feature>
<feature type="binding site" description="axial binding residue" evidence="12">
    <location>
        <position position="639"/>
    </location>
    <ligand>
        <name>heme c</name>
        <dbReference type="ChEBI" id="CHEBI:61717"/>
    </ligand>
    <ligandPart>
        <name>Fe</name>
        <dbReference type="ChEBI" id="CHEBI:18248"/>
    </ligandPart>
</feature>
<evidence type="ECO:0000256" key="10">
    <source>
        <dbReference type="PIRSR" id="PIRSR617512-1"/>
    </source>
</evidence>
<dbReference type="SMART" id="SM00564">
    <property type="entry name" value="PQQ"/>
    <property type="match status" value="5"/>
</dbReference>
<dbReference type="Gene3D" id="1.10.760.10">
    <property type="entry name" value="Cytochrome c-like domain"/>
    <property type="match status" value="1"/>
</dbReference>
<feature type="compositionally biased region" description="Polar residues" evidence="14">
    <location>
        <begin position="38"/>
        <end position="50"/>
    </location>
</feature>
<feature type="binding site" evidence="11">
    <location>
        <position position="360"/>
    </location>
    <ligand>
        <name>pyrroloquinoline quinone</name>
        <dbReference type="ChEBI" id="CHEBI:58442"/>
    </ligand>
</feature>
<dbReference type="InterPro" id="IPR036909">
    <property type="entry name" value="Cyt_c-like_dom_sf"/>
</dbReference>
<dbReference type="Pfam" id="PF01011">
    <property type="entry name" value="PQQ"/>
    <property type="match status" value="2"/>
</dbReference>
<keyword evidence="3 12" id="KW-0479">Metal-binding</keyword>
<comment type="cofactor">
    <cofactor evidence="12">
        <name>Ca(2+)</name>
        <dbReference type="ChEBI" id="CHEBI:29108"/>
    </cofactor>
    <text evidence="12">Binds 1 Ca(2+) ion per subunit.</text>
</comment>
<dbReference type="InterPro" id="IPR011047">
    <property type="entry name" value="Quinoprotein_ADH-like_sf"/>
</dbReference>
<feature type="active site" description="Proton acceptor" evidence="10">
    <location>
        <position position="333"/>
    </location>
</feature>
<dbReference type="SUPFAM" id="SSF50998">
    <property type="entry name" value="Quinoprotein alcohol dehydrogenase-like"/>
    <property type="match status" value="1"/>
</dbReference>
<feature type="disulfide bond" evidence="13">
    <location>
        <begin position="132"/>
        <end position="133"/>
    </location>
</feature>
<evidence type="ECO:0000256" key="11">
    <source>
        <dbReference type="PIRSR" id="PIRSR617512-2"/>
    </source>
</evidence>
<keyword evidence="5 12" id="KW-0106">Calcium</keyword>
<dbReference type="NCBIfam" id="TIGR03075">
    <property type="entry name" value="PQQ_enz_alc_DH"/>
    <property type="match status" value="1"/>
</dbReference>
<comment type="cofactor">
    <cofactor evidence="11">
        <name>pyrroloquinoline quinone</name>
        <dbReference type="ChEBI" id="CHEBI:58442"/>
    </cofactor>
    <text evidence="11">Binds 1 PQQ group per subunit.</text>
</comment>
<keyword evidence="6 11" id="KW-0634">PQQ</keyword>
<dbReference type="SUPFAM" id="SSF46626">
    <property type="entry name" value="Cytochrome c"/>
    <property type="match status" value="1"/>
</dbReference>
<dbReference type="GO" id="GO:0005509">
    <property type="term" value="F:calcium ion binding"/>
    <property type="evidence" value="ECO:0007669"/>
    <property type="project" value="InterPro"/>
</dbReference>
<dbReference type="InterPro" id="IPR018391">
    <property type="entry name" value="PQQ_b-propeller_rpt"/>
</dbReference>
<dbReference type="GO" id="GO:0016614">
    <property type="term" value="F:oxidoreductase activity, acting on CH-OH group of donors"/>
    <property type="evidence" value="ECO:0007669"/>
    <property type="project" value="InterPro"/>
</dbReference>
<dbReference type="GO" id="GO:0030288">
    <property type="term" value="C:outer membrane-bounded periplasmic space"/>
    <property type="evidence" value="ECO:0007669"/>
    <property type="project" value="InterPro"/>
</dbReference>
<feature type="binding site" evidence="11">
    <location>
        <position position="268"/>
    </location>
    <ligand>
        <name>pyrroloquinoline quinone</name>
        <dbReference type="ChEBI" id="CHEBI:58442"/>
    </ligand>
</feature>
<keyword evidence="9 13" id="KW-1015">Disulfide bond</keyword>
<proteinExistence type="inferred from homology"/>
<dbReference type="GO" id="GO:0016020">
    <property type="term" value="C:membrane"/>
    <property type="evidence" value="ECO:0007669"/>
    <property type="project" value="InterPro"/>
</dbReference>
<gene>
    <name evidence="17" type="ORF">HLH48_09920</name>
</gene>
<feature type="binding site" evidence="12">
    <location>
        <position position="288"/>
    </location>
    <ligand>
        <name>Ca(2+)</name>
        <dbReference type="ChEBI" id="CHEBI:29108"/>
    </ligand>
</feature>
<dbReference type="PROSITE" id="PS51007">
    <property type="entry name" value="CYTC"/>
    <property type="match status" value="1"/>
</dbReference>
<feature type="chain" id="PRO_5031178733" evidence="15">
    <location>
        <begin position="29"/>
        <end position="726"/>
    </location>
</feature>
<keyword evidence="2 11" id="KW-0349">Heme</keyword>
<feature type="binding site" evidence="11">
    <location>
        <begin position="204"/>
        <end position="205"/>
    </location>
    <ligand>
        <name>pyrroloquinoline quinone</name>
        <dbReference type="ChEBI" id="CHEBI:58442"/>
    </ligand>
</feature>
<evidence type="ECO:0000256" key="14">
    <source>
        <dbReference type="SAM" id="MobiDB-lite"/>
    </source>
</evidence>
<evidence type="ECO:0000256" key="2">
    <source>
        <dbReference type="ARBA" id="ARBA00022617"/>
    </source>
</evidence>
<name>A0A7W4ICR0_9PROT</name>
<feature type="signal peptide" evidence="15">
    <location>
        <begin position="1"/>
        <end position="28"/>
    </location>
</feature>
<dbReference type="EC" id="1.1.2.-" evidence="17"/>
<feature type="domain" description="Cytochrome c" evidence="16">
    <location>
        <begin position="622"/>
        <end position="701"/>
    </location>
</feature>
<dbReference type="PANTHER" id="PTHR32303">
    <property type="entry name" value="QUINOPROTEIN ALCOHOL DEHYDROGENASE (CYTOCHROME C)"/>
    <property type="match status" value="1"/>
</dbReference>
<feature type="binding site" evidence="12">
    <location>
        <position position="333"/>
    </location>
    <ligand>
        <name>Ca(2+)</name>
        <dbReference type="ChEBI" id="CHEBI:29108"/>
    </ligand>
</feature>
<dbReference type="GO" id="GO:0009055">
    <property type="term" value="F:electron transfer activity"/>
    <property type="evidence" value="ECO:0007669"/>
    <property type="project" value="InterPro"/>
</dbReference>
<keyword evidence="7 17" id="KW-0560">Oxidoreductase</keyword>
<feature type="binding site" description="covalent" evidence="11">
    <location>
        <position position="638"/>
    </location>
    <ligand>
        <name>heme c</name>
        <dbReference type="ChEBI" id="CHEBI:61717"/>
    </ligand>
</feature>
<comment type="cofactor">
    <cofactor evidence="11">
        <name>heme c</name>
        <dbReference type="ChEBI" id="CHEBI:61717"/>
    </cofactor>
    <text evidence="11">Binds 1 heme c group per subunit.</text>
</comment>
<evidence type="ECO:0000256" key="9">
    <source>
        <dbReference type="ARBA" id="ARBA00023157"/>
    </source>
</evidence>
<dbReference type="Gene3D" id="2.140.10.10">
    <property type="entry name" value="Quinoprotein alcohol dehydrogenase-like superfamily"/>
    <property type="match status" value="1"/>
</dbReference>
<evidence type="ECO:0000256" key="13">
    <source>
        <dbReference type="PIRSR" id="PIRSR617512-4"/>
    </source>
</evidence>
<evidence type="ECO:0000256" key="3">
    <source>
        <dbReference type="ARBA" id="ARBA00022723"/>
    </source>
</evidence>
<dbReference type="PROSITE" id="PS00364">
    <property type="entry name" value="BACTERIAL_PQQ_2"/>
    <property type="match status" value="1"/>
</dbReference>
<evidence type="ECO:0000256" key="7">
    <source>
        <dbReference type="ARBA" id="ARBA00023002"/>
    </source>
</evidence>
<comment type="similarity">
    <text evidence="1">Belongs to the bacterial PQQ dehydrogenase family.</text>
</comment>
<accession>A0A7W4ICR0</accession>
<comment type="caution">
    <text evidence="17">The sequence shown here is derived from an EMBL/GenBank/DDBJ whole genome shotgun (WGS) entry which is preliminary data.</text>
</comment>
<dbReference type="Proteomes" id="UP000589085">
    <property type="component" value="Unassembled WGS sequence"/>
</dbReference>
<evidence type="ECO:0000313" key="18">
    <source>
        <dbReference type="Proteomes" id="UP000589085"/>
    </source>
</evidence>
<feature type="region of interest" description="Disordered" evidence="14">
    <location>
        <begin position="29"/>
        <end position="52"/>
    </location>
</feature>
<sequence length="726" mass="79525">MTHPHLFRTTLYTCILAMFALSPSPAQAATDDPVVTQADRSPQNWPTNGRTYDEQHYSPLSQINKDTIGRLKLAWFSDFDTNRGQEGTPLVVDGILYATTNWSKVRAYDAATGRLLWSYDPEVPGASAVRGCCDTVNRGAAYWNGKIFVGTFDNRLVALDAKTGRKVWDVQTIPKDSWLGDIRSYVTDGAPRVAKGVVMIGNGGAEFGARGFISGFDAETGALKWRFFTTPNRANQPDHAASDTPLTTMAYQSWGPNGAWTHSGGGGTVWDAIVYDPRTDLVYVGVGNGSPWNYKQRSDGVGDNLFLGSIVAIRPETGEYVWHFQETPQDQWDYTSTQPIMTTDLEIGGRMRHVLLHAPKNGFFYILDAKTGQFLSAKPYVPVNWARSVDPLTGRPDIVPDALYSVTGKPWAGLPGDLGGHNFAAMSYSARTGLVYIPAQQIPMMYVPDPQPLKQKGLNLGISMQGLPDDPAVRDGFIKTLKGWLIAWDPKQQKEIFRVDHGGPWNGGLLATGGDLVFQGLANGVFHAYDATNGADLFRFNAQSGIIAPPISYQVNGRQYIAVEAGWGGIYPLLLGRTALSSGWTVNHSRLLVFALDGTARLPAQNDKGFLPVQPPSHVDTRQAGAGYELYENFCQACHGDNAQSGGVLPDLRWSGALRDRTAFYNVVGRGALTAYGMTRFDDILPRRDIEAIRQFLIKRAQDTYPREVAARSNPQGIPQGHAITE</sequence>
<keyword evidence="4 15" id="KW-0732">Signal</keyword>
<reference evidence="17 18" key="1">
    <citation type="submission" date="2020-04" db="EMBL/GenBank/DDBJ databases">
        <title>Description of novel Gluconacetobacter.</title>
        <authorList>
            <person name="Sombolestani A."/>
        </authorList>
    </citation>
    <scope>NUCLEOTIDE SEQUENCE [LARGE SCALE GENOMIC DNA]</scope>
    <source>
        <strain evidence="17 18">LMG 19747</strain>
    </source>
</reference>
<feature type="binding site" evidence="11">
    <location>
        <position position="570"/>
    </location>
    <ligand>
        <name>pyrroloquinoline quinone</name>
        <dbReference type="ChEBI" id="CHEBI:58442"/>
    </ligand>
</feature>
<feature type="binding site" description="covalent" evidence="11">
    <location>
        <position position="635"/>
    </location>
    <ligand>
        <name>heme c</name>
        <dbReference type="ChEBI" id="CHEBI:61717"/>
    </ligand>
</feature>